<proteinExistence type="predicted"/>
<dbReference type="InterPro" id="IPR029058">
    <property type="entry name" value="AB_hydrolase_fold"/>
</dbReference>
<dbReference type="Gene3D" id="3.40.50.1820">
    <property type="entry name" value="alpha/beta hydrolase"/>
    <property type="match status" value="1"/>
</dbReference>
<dbReference type="SUPFAM" id="SSF53474">
    <property type="entry name" value="alpha/beta-Hydrolases"/>
    <property type="match status" value="1"/>
</dbReference>
<dbReference type="GO" id="GO:0090499">
    <property type="term" value="F:pimelyl-[acyl-carrier protein] methyl ester esterase activity"/>
    <property type="evidence" value="ECO:0007669"/>
    <property type="project" value="UniProtKB-EC"/>
</dbReference>
<protein>
    <submittedName>
        <fullName evidence="1">Pimeloyl-[acyl-carrier protein] methyl ester esterase</fullName>
        <ecNumber evidence="1">3.1.1.85</ecNumber>
    </submittedName>
</protein>
<dbReference type="Proteomes" id="UP000094379">
    <property type="component" value="Unassembled WGS sequence"/>
</dbReference>
<reference evidence="1 2" key="1">
    <citation type="submission" date="2016-07" db="EMBL/GenBank/DDBJ databases">
        <title>Draft Genome Sequence of Methylophaga muralis Bur 1.</title>
        <authorList>
            <person name="Vasilenko O.V."/>
            <person name="Doronina N.V."/>
            <person name="Shmareva M.N."/>
            <person name="Tarlachkov S.V."/>
            <person name="Mustakhimov I."/>
            <person name="Trotsenko Y.A."/>
        </authorList>
    </citation>
    <scope>NUCLEOTIDE SEQUENCE [LARGE SCALE GENOMIC DNA]</scope>
    <source>
        <strain evidence="1 2">Bur 1</strain>
    </source>
</reference>
<gene>
    <name evidence="1" type="primary">bioH_1</name>
    <name evidence="1" type="ORF">A9E74_00465</name>
</gene>
<keyword evidence="2" id="KW-1185">Reference proteome</keyword>
<dbReference type="STRING" id="291169.A9E74_00465"/>
<evidence type="ECO:0000313" key="2">
    <source>
        <dbReference type="Proteomes" id="UP000094379"/>
    </source>
</evidence>
<organism evidence="1 2">
    <name type="scientific">Methylophaga muralis</name>
    <dbReference type="NCBI Taxonomy" id="291169"/>
    <lineage>
        <taxon>Bacteria</taxon>
        <taxon>Pseudomonadati</taxon>
        <taxon>Pseudomonadota</taxon>
        <taxon>Gammaproteobacteria</taxon>
        <taxon>Thiotrichales</taxon>
        <taxon>Piscirickettsiaceae</taxon>
        <taxon>Methylophaga</taxon>
    </lineage>
</organism>
<evidence type="ECO:0000313" key="1">
    <source>
        <dbReference type="EMBL" id="ODN67959.1"/>
    </source>
</evidence>
<accession>A0A1E3GV61</accession>
<dbReference type="EC" id="3.1.1.85" evidence="1"/>
<dbReference type="EMBL" id="MCRI01000002">
    <property type="protein sequence ID" value="ODN67959.1"/>
    <property type="molecule type" value="Genomic_DNA"/>
</dbReference>
<sequence>MDLLETLDLRTQLAQLTLPVKCIFGERDQLVPITLAENLSSLNSTISIDRIAGAGHAPFISRPQLCADKISGFLHD</sequence>
<name>A0A1E3GV61_9GAMM</name>
<keyword evidence="1" id="KW-0378">Hydrolase</keyword>
<comment type="caution">
    <text evidence="1">The sequence shown here is derived from an EMBL/GenBank/DDBJ whole genome shotgun (WGS) entry which is preliminary data.</text>
</comment>
<dbReference type="AlphaFoldDB" id="A0A1E3GV61"/>